<feature type="domain" description="Dynein heavy chain AAA 5 extension" evidence="5">
    <location>
        <begin position="151"/>
        <end position="209"/>
    </location>
</feature>
<dbReference type="InterPro" id="IPR002492">
    <property type="entry name" value="Transposase_Tc1-like"/>
</dbReference>
<dbReference type="Pfam" id="PF17857">
    <property type="entry name" value="AAA_lid_1"/>
    <property type="match status" value="1"/>
</dbReference>
<evidence type="ECO:0000313" key="7">
    <source>
        <dbReference type="EMBL" id="KAG7165005.1"/>
    </source>
</evidence>
<dbReference type="AlphaFoldDB" id="A0A8J5MUL2"/>
<evidence type="ECO:0000259" key="6">
    <source>
        <dbReference type="Pfam" id="PF17857"/>
    </source>
</evidence>
<name>A0A8J5MUL2_HOMAM</name>
<dbReference type="GO" id="GO:0045505">
    <property type="term" value="F:dynein intermediate chain binding"/>
    <property type="evidence" value="ECO:0007669"/>
    <property type="project" value="InterPro"/>
</dbReference>
<proteinExistence type="inferred from homology"/>
<dbReference type="InterPro" id="IPR041589">
    <property type="entry name" value="DNAH3_AAA_lid_1"/>
</dbReference>
<dbReference type="GO" id="GO:0003677">
    <property type="term" value="F:DNA binding"/>
    <property type="evidence" value="ECO:0007669"/>
    <property type="project" value="InterPro"/>
</dbReference>
<dbReference type="GO" id="GO:0005634">
    <property type="term" value="C:nucleus"/>
    <property type="evidence" value="ECO:0007669"/>
    <property type="project" value="UniProtKB-SubCell"/>
</dbReference>
<dbReference type="Pfam" id="PF12775">
    <property type="entry name" value="AAA_7"/>
    <property type="match status" value="1"/>
</dbReference>
<evidence type="ECO:0000259" key="4">
    <source>
        <dbReference type="Pfam" id="PF12780"/>
    </source>
</evidence>
<sequence length="908" mass="102670">MSRRVTTRDDIAAVIALYKANHVLREISAQTGVALRVVQNLVKRFRDLGEDELPAPLPKSGRPKLLSPRTLKVISRQVRSNPSLTAREVKERNPRLLSHVSLRCVQQALHDDLGFKSFRARRKPLLTKRQKENRVKFCKKYEVWDLETWRSTSRHLFDQFFRKLLLGKVEAAPKPECFRLTKGMMPPESGLVYDYLYERETQRWVLWDDTIDRERLIIPPDAKMSKLLIPTAETARQEFFLRTCLDHDVPLLLLGPTGTGKSALTNASLINLPKDKFIINTINFSARTSAGQAQDIIMSKVDRRRKGVFGPAMGRKYVVFIDDVNMPQKETYGAQPPIEFLRQWLDHKHFYDKKDTSKIELVDSLFLGAMAPPSAGRNTICGRFTRHLNIICIDAFDDSTLDKIFGSIMTWHFTTQEDTTIQHLNRAVVEATREVYKRATSTFLPTPSKSHYLFNLRDFSRVISGILLVPNAALSSVDKLIRLWLHEVYRVFHDRLSDDTDRGEFFNIVREVSQRTFRMQLSTVLAHLVPEGEVLCPHHFNNLIFGTNPLSPALVLEMTDLQQVMEAYLHEYNVISKSPLSLVMFQYITQHVSRISRILQQVSGHALLIGFAGSGRQSATKLATFMANHELFQEVQPVFVSEEVQPVFVSEEVQPVFVSKEVQPVFVSEEVQPVSQCLQEVQPVFVLQRSSQCLYQEVQPVFVSKEVQPVFVSGVQQCLGQPVFVSQRSSSVCITGGPASVCIIEVQPVFVITEAQPVFASGGPASVCIKGGPASIEVTKTYGVAEWREDIKKVLMKAGGDGKSIVFLLTDTQIKDGSFLEDINTLLNTGDLPNLYTNEEKAEILEKIQAVAKDEVSRFRYQEQPIGINSEKEASKAICLLTHIGETSDMMMASYLQPQPTSAEVKAR</sequence>
<dbReference type="InterPro" id="IPR041466">
    <property type="entry name" value="Dynein_AAA5_ext"/>
</dbReference>
<dbReference type="CDD" id="cd00009">
    <property type="entry name" value="AAA"/>
    <property type="match status" value="1"/>
</dbReference>
<evidence type="ECO:0000256" key="2">
    <source>
        <dbReference type="ARBA" id="ARBA00008887"/>
    </source>
</evidence>
<feature type="domain" description="Dynein heavy chain AAA module D4" evidence="4">
    <location>
        <begin position="580"/>
        <end position="633"/>
    </location>
</feature>
<dbReference type="InterPro" id="IPR024317">
    <property type="entry name" value="Dynein_heavy_chain_D4_dom"/>
</dbReference>
<feature type="domain" description="Dynein heavy chain AAA module D4" evidence="4">
    <location>
        <begin position="774"/>
        <end position="855"/>
    </location>
</feature>
<accession>A0A8J5MUL2</accession>
<protein>
    <submittedName>
        <fullName evidence="7">Dynein heavy chain 3, axonemal-like 1</fullName>
    </submittedName>
</protein>
<comment type="caution">
    <text evidence="7">The sequence shown here is derived from an EMBL/GenBank/DDBJ whole genome shotgun (WGS) entry which is preliminary data.</text>
</comment>
<feature type="domain" description="Dynein heavy chain 3 AAA+ lid" evidence="6">
    <location>
        <begin position="430"/>
        <end position="517"/>
    </location>
</feature>
<dbReference type="GO" id="GO:0030286">
    <property type="term" value="C:dynein complex"/>
    <property type="evidence" value="ECO:0007669"/>
    <property type="project" value="InterPro"/>
</dbReference>
<dbReference type="GO" id="GO:0006313">
    <property type="term" value="P:DNA transposition"/>
    <property type="evidence" value="ECO:0007669"/>
    <property type="project" value="InterPro"/>
</dbReference>
<feature type="domain" description="Transposase Tc1-like" evidence="3">
    <location>
        <begin position="74"/>
        <end position="141"/>
    </location>
</feature>
<dbReference type="Pfam" id="PF12780">
    <property type="entry name" value="AAA_8"/>
    <property type="match status" value="2"/>
</dbReference>
<dbReference type="Gene3D" id="3.40.50.300">
    <property type="entry name" value="P-loop containing nucleotide triphosphate hydrolases"/>
    <property type="match status" value="3"/>
</dbReference>
<dbReference type="GO" id="GO:0051959">
    <property type="term" value="F:dynein light intermediate chain binding"/>
    <property type="evidence" value="ECO:0007669"/>
    <property type="project" value="InterPro"/>
</dbReference>
<dbReference type="Gene3D" id="1.20.920.30">
    <property type="match status" value="1"/>
</dbReference>
<evidence type="ECO:0000313" key="8">
    <source>
        <dbReference type="Proteomes" id="UP000747542"/>
    </source>
</evidence>
<dbReference type="SUPFAM" id="SSF52540">
    <property type="entry name" value="P-loop containing nucleoside triphosphate hydrolases"/>
    <property type="match status" value="1"/>
</dbReference>
<evidence type="ECO:0000259" key="5">
    <source>
        <dbReference type="Pfam" id="PF17852"/>
    </source>
</evidence>
<dbReference type="EMBL" id="JAHLQT010024847">
    <property type="protein sequence ID" value="KAG7165005.1"/>
    <property type="molecule type" value="Genomic_DNA"/>
</dbReference>
<evidence type="ECO:0000259" key="3">
    <source>
        <dbReference type="Pfam" id="PF01498"/>
    </source>
</evidence>
<dbReference type="PANTHER" id="PTHR22878:SF71">
    <property type="entry name" value="DYNEIN, AXONEMAL, HEAVY CHAIN 3"/>
    <property type="match status" value="1"/>
</dbReference>
<dbReference type="PANTHER" id="PTHR22878">
    <property type="entry name" value="DYNEIN HEAVY CHAIN 6, AXONEMAL-LIKE-RELATED"/>
    <property type="match status" value="1"/>
</dbReference>
<evidence type="ECO:0000256" key="1">
    <source>
        <dbReference type="ARBA" id="ARBA00004123"/>
    </source>
</evidence>
<gene>
    <name evidence="7" type="primary">Dnah3-L1</name>
    <name evidence="7" type="ORF">Hamer_G004748</name>
</gene>
<dbReference type="GO" id="GO:0007018">
    <property type="term" value="P:microtubule-based movement"/>
    <property type="evidence" value="ECO:0007669"/>
    <property type="project" value="InterPro"/>
</dbReference>
<dbReference type="SUPFAM" id="SSF46689">
    <property type="entry name" value="Homeodomain-like"/>
    <property type="match status" value="1"/>
</dbReference>
<comment type="subcellular location">
    <subcellularLocation>
        <location evidence="1">Nucleus</location>
    </subcellularLocation>
</comment>
<comment type="similarity">
    <text evidence="2">Belongs to the dynein heavy chain family.</text>
</comment>
<dbReference type="Pfam" id="PF01498">
    <property type="entry name" value="HTH_Tnp_Tc3_2"/>
    <property type="match status" value="1"/>
</dbReference>
<organism evidence="7 8">
    <name type="scientific">Homarus americanus</name>
    <name type="common">American lobster</name>
    <dbReference type="NCBI Taxonomy" id="6706"/>
    <lineage>
        <taxon>Eukaryota</taxon>
        <taxon>Metazoa</taxon>
        <taxon>Ecdysozoa</taxon>
        <taxon>Arthropoda</taxon>
        <taxon>Crustacea</taxon>
        <taxon>Multicrustacea</taxon>
        <taxon>Malacostraca</taxon>
        <taxon>Eumalacostraca</taxon>
        <taxon>Eucarida</taxon>
        <taxon>Decapoda</taxon>
        <taxon>Pleocyemata</taxon>
        <taxon>Astacidea</taxon>
        <taxon>Nephropoidea</taxon>
        <taxon>Nephropidae</taxon>
        <taxon>Homarus</taxon>
    </lineage>
</organism>
<reference evidence="7" key="1">
    <citation type="journal article" date="2021" name="Sci. Adv.">
        <title>The American lobster genome reveals insights on longevity, neural, and immune adaptations.</title>
        <authorList>
            <person name="Polinski J.M."/>
            <person name="Zimin A.V."/>
            <person name="Clark K.F."/>
            <person name="Kohn A.B."/>
            <person name="Sadowski N."/>
            <person name="Timp W."/>
            <person name="Ptitsyn A."/>
            <person name="Khanna P."/>
            <person name="Romanova D.Y."/>
            <person name="Williams P."/>
            <person name="Greenwood S.J."/>
            <person name="Moroz L.L."/>
            <person name="Walt D.R."/>
            <person name="Bodnar A.G."/>
        </authorList>
    </citation>
    <scope>NUCLEOTIDE SEQUENCE</scope>
    <source>
        <strain evidence="7">GMGI-L3</strain>
    </source>
</reference>
<dbReference type="InterPro" id="IPR009057">
    <property type="entry name" value="Homeodomain-like_sf"/>
</dbReference>
<keyword evidence="8" id="KW-1185">Reference proteome</keyword>
<dbReference type="GO" id="GO:0015074">
    <property type="term" value="P:DNA integration"/>
    <property type="evidence" value="ECO:0007669"/>
    <property type="project" value="InterPro"/>
</dbReference>
<dbReference type="InterPro" id="IPR026983">
    <property type="entry name" value="DHC"/>
</dbReference>
<dbReference type="Pfam" id="PF17852">
    <property type="entry name" value="Dynein_AAA_lid"/>
    <property type="match status" value="1"/>
</dbReference>
<dbReference type="Proteomes" id="UP000747542">
    <property type="component" value="Unassembled WGS sequence"/>
</dbReference>
<dbReference type="InterPro" id="IPR027417">
    <property type="entry name" value="P-loop_NTPase"/>
</dbReference>
<dbReference type="FunFam" id="1.20.920.30:FF:000002">
    <property type="entry name" value="Dynein axonemal heavy chain 3"/>
    <property type="match status" value="1"/>
</dbReference>